<dbReference type="Proteomes" id="UP000001416">
    <property type="component" value="Chromosome"/>
</dbReference>
<dbReference type="InterPro" id="IPR010985">
    <property type="entry name" value="Ribbon_hlx_hlx"/>
</dbReference>
<protein>
    <submittedName>
        <fullName evidence="2">Helix-turn-helix protein, CopG family</fullName>
    </submittedName>
</protein>
<sequence>MAQITARLPDDLVSSLDAAAARLRRSRAEVVRQAVEYYLEDFEDISQAIDILRDPADPILDWEEVKRDLLHLD</sequence>
<evidence type="ECO:0000313" key="3">
    <source>
        <dbReference type="Proteomes" id="UP000001416"/>
    </source>
</evidence>
<organism evidence="2 3">
    <name type="scientific">Nitrosomonas europaea (strain ATCC 19718 / CIP 103999 / KCTC 2705 / NBRC 14298)</name>
    <dbReference type="NCBI Taxonomy" id="228410"/>
    <lineage>
        <taxon>Bacteria</taxon>
        <taxon>Pseudomonadati</taxon>
        <taxon>Pseudomonadota</taxon>
        <taxon>Betaproteobacteria</taxon>
        <taxon>Nitrosomonadales</taxon>
        <taxon>Nitrosomonadaceae</taxon>
        <taxon>Nitrosomonas</taxon>
    </lineage>
</organism>
<dbReference type="AlphaFoldDB" id="Q82X25"/>
<dbReference type="InterPro" id="IPR002145">
    <property type="entry name" value="CopG"/>
</dbReference>
<evidence type="ECO:0000313" key="2">
    <source>
        <dbReference type="EMBL" id="CAD84386.1"/>
    </source>
</evidence>
<dbReference type="Gene3D" id="1.10.1220.10">
    <property type="entry name" value="Met repressor-like"/>
    <property type="match status" value="1"/>
</dbReference>
<gene>
    <name evidence="2" type="ordered locus">NE0475</name>
</gene>
<dbReference type="eggNOG" id="COG2963">
    <property type="taxonomic scope" value="Bacteria"/>
</dbReference>
<dbReference type="STRING" id="228410.NE0475"/>
<dbReference type="HOGENOM" id="CLU_155311_7_1_4"/>
<dbReference type="InterPro" id="IPR013321">
    <property type="entry name" value="Arc_rbn_hlx_hlx"/>
</dbReference>
<dbReference type="KEGG" id="neu:NE0475"/>
<dbReference type="EMBL" id="AL954747">
    <property type="protein sequence ID" value="CAD84386.1"/>
    <property type="molecule type" value="Genomic_DNA"/>
</dbReference>
<reference evidence="2 3" key="1">
    <citation type="journal article" date="2003" name="J. Bacteriol.">
        <title>Complete genome sequence of the ammonia-oxidizing bacterium and obligate chemolithoautotroph Nitrosomonas europaea.</title>
        <authorList>
            <person name="Chain P."/>
            <person name="Lamerdin J."/>
            <person name="Larimer F."/>
            <person name="Regala W."/>
            <person name="Land M."/>
            <person name="Hauser L."/>
            <person name="Hooper A."/>
            <person name="Klotz M."/>
            <person name="Norton J."/>
            <person name="Sayavedra-Soto L."/>
            <person name="Arciero D."/>
            <person name="Hommes N."/>
            <person name="Whittaker M."/>
            <person name="Arp D."/>
        </authorList>
    </citation>
    <scope>NUCLEOTIDE SEQUENCE [LARGE SCALE GENOMIC DNA]</scope>
    <source>
        <strain evidence="3">ATCC 19718 / CIP 103999 / KCTC 2705 / NBRC 14298</strain>
    </source>
</reference>
<dbReference type="GO" id="GO:0006355">
    <property type="term" value="P:regulation of DNA-templated transcription"/>
    <property type="evidence" value="ECO:0007669"/>
    <property type="project" value="InterPro"/>
</dbReference>
<accession>Q82X25</accession>
<name>Q82X25_NITEU</name>
<feature type="domain" description="Ribbon-helix-helix protein CopG" evidence="1">
    <location>
        <begin position="3"/>
        <end position="40"/>
    </location>
</feature>
<dbReference type="SUPFAM" id="SSF47598">
    <property type="entry name" value="Ribbon-helix-helix"/>
    <property type="match status" value="1"/>
</dbReference>
<dbReference type="OrthoDB" id="5796352at2"/>
<keyword evidence="3" id="KW-1185">Reference proteome</keyword>
<evidence type="ECO:0000259" key="1">
    <source>
        <dbReference type="Pfam" id="PF01402"/>
    </source>
</evidence>
<dbReference type="RefSeq" id="WP_011111106.1">
    <property type="nucleotide sequence ID" value="NC_004757.1"/>
</dbReference>
<dbReference type="GeneID" id="87103683"/>
<dbReference type="Pfam" id="PF01402">
    <property type="entry name" value="RHH_1"/>
    <property type="match status" value="1"/>
</dbReference>
<proteinExistence type="predicted"/>